<evidence type="ECO:0000256" key="4">
    <source>
        <dbReference type="ARBA" id="ARBA00022801"/>
    </source>
</evidence>
<keyword evidence="6 9" id="KW-0472">Membrane</keyword>
<feature type="binding site" evidence="8">
    <location>
        <position position="180"/>
    </location>
    <ligand>
        <name>Zn(2+)</name>
        <dbReference type="ChEBI" id="CHEBI:29105"/>
        <note>catalytic</note>
    </ligand>
</feature>
<dbReference type="InterPro" id="IPR044219">
    <property type="entry name" value="ACER_plant"/>
</dbReference>
<evidence type="ECO:0000256" key="1">
    <source>
        <dbReference type="ARBA" id="ARBA00004141"/>
    </source>
</evidence>
<keyword evidence="5 9" id="KW-1133">Transmembrane helix</keyword>
<keyword evidence="4" id="KW-0378">Hydrolase</keyword>
<dbReference type="EnsemblPlants" id="PGSC0003DMT400040722">
    <property type="protein sequence ID" value="PGSC0003DMT400040722"/>
    <property type="gene ID" value="PGSC0003DMG400015748"/>
</dbReference>
<protein>
    <submittedName>
        <fullName evidence="10">ATCES1</fullName>
    </submittedName>
</protein>
<keyword evidence="8" id="KW-0862">Zinc</keyword>
<dbReference type="GO" id="GO:0046872">
    <property type="term" value="F:metal ion binding"/>
    <property type="evidence" value="ECO:0007669"/>
    <property type="project" value="UniProtKB-KW"/>
</dbReference>
<keyword evidence="11" id="KW-1185">Reference proteome</keyword>
<feature type="binding site" evidence="8">
    <location>
        <position position="184"/>
    </location>
    <ligand>
        <name>Zn(2+)</name>
        <dbReference type="ChEBI" id="CHEBI:29105"/>
        <note>catalytic</note>
    </ligand>
</feature>
<keyword evidence="7" id="KW-0106">Calcium</keyword>
<dbReference type="PANTHER" id="PTHR46852:SF1">
    <property type="entry name" value="ALKALINE PHYTOCERAMIDASE FAMILY PROTEIN, EXPRESSED"/>
    <property type="match status" value="1"/>
</dbReference>
<gene>
    <name evidence="10" type="primary">LOC102582721</name>
</gene>
<dbReference type="Proteomes" id="UP000011115">
    <property type="component" value="Unassembled WGS sequence"/>
</dbReference>
<dbReference type="HOGENOM" id="CLU_063293_3_1_1"/>
<feature type="binding site" evidence="7">
    <location>
        <position position="22"/>
    </location>
    <ligand>
        <name>Ca(2+)</name>
        <dbReference type="ChEBI" id="CHEBI:29108"/>
    </ligand>
</feature>
<dbReference type="ExpressionAtlas" id="M1BAB0">
    <property type="expression patterns" value="baseline"/>
</dbReference>
<dbReference type="Pfam" id="PF05875">
    <property type="entry name" value="Ceramidase"/>
    <property type="match status" value="2"/>
</dbReference>
<reference evidence="10" key="2">
    <citation type="submission" date="2015-06" db="UniProtKB">
        <authorList>
            <consortium name="EnsemblPlants"/>
        </authorList>
    </citation>
    <scope>IDENTIFICATION</scope>
    <source>
        <strain evidence="10">DM1-3 516 R44</strain>
    </source>
</reference>
<dbReference type="Gramene" id="PGSC0003DMT400040722">
    <property type="protein sequence ID" value="PGSC0003DMT400040722"/>
    <property type="gene ID" value="PGSC0003DMG400015748"/>
</dbReference>
<dbReference type="GO" id="GO:0016811">
    <property type="term" value="F:hydrolase activity, acting on carbon-nitrogen (but not peptide) bonds, in linear amides"/>
    <property type="evidence" value="ECO:0007669"/>
    <property type="project" value="InterPro"/>
</dbReference>
<keyword evidence="3 9" id="KW-0812">Transmembrane</keyword>
<comment type="similarity">
    <text evidence="2">Belongs to the alkaline ceramidase family.</text>
</comment>
<feature type="transmembrane region" description="Helical" evidence="9">
    <location>
        <begin position="148"/>
        <end position="166"/>
    </location>
</feature>
<dbReference type="GO" id="GO:0006672">
    <property type="term" value="P:ceramide metabolic process"/>
    <property type="evidence" value="ECO:0007669"/>
    <property type="project" value="InterPro"/>
</dbReference>
<comment type="cofactor">
    <cofactor evidence="8">
        <name>Zn(2+)</name>
        <dbReference type="ChEBI" id="CHEBI:29105"/>
    </cofactor>
</comment>
<comment type="subcellular location">
    <subcellularLocation>
        <location evidence="1">Membrane</location>
        <topology evidence="1">Multi-pass membrane protein</topology>
    </subcellularLocation>
</comment>
<accession>M1BAB0</accession>
<feature type="transmembrane region" description="Helical" evidence="9">
    <location>
        <begin position="111"/>
        <end position="127"/>
    </location>
</feature>
<feature type="binding site" evidence="7">
    <location>
        <position position="31"/>
    </location>
    <ligand>
        <name>Ca(2+)</name>
        <dbReference type="ChEBI" id="CHEBI:29108"/>
    </ligand>
</feature>
<reference evidence="11" key="1">
    <citation type="journal article" date="2011" name="Nature">
        <title>Genome sequence and analysis of the tuber crop potato.</title>
        <authorList>
            <consortium name="The Potato Genome Sequencing Consortium"/>
        </authorList>
    </citation>
    <scope>NUCLEOTIDE SEQUENCE [LARGE SCALE GENOMIC DNA]</scope>
    <source>
        <strain evidence="11">cv. DM1-3 516 R44</strain>
    </source>
</reference>
<evidence type="ECO:0000256" key="9">
    <source>
        <dbReference type="SAM" id="Phobius"/>
    </source>
</evidence>
<dbReference type="GO" id="GO:0098542">
    <property type="term" value="P:defense response to other organism"/>
    <property type="evidence" value="ECO:0007669"/>
    <property type="project" value="InterPro"/>
</dbReference>
<evidence type="ECO:0000256" key="6">
    <source>
        <dbReference type="ARBA" id="ARBA00023136"/>
    </source>
</evidence>
<evidence type="ECO:0000256" key="7">
    <source>
        <dbReference type="PIRSR" id="PIRSR608901-1"/>
    </source>
</evidence>
<dbReference type="InterPro" id="IPR008901">
    <property type="entry name" value="ACER"/>
</dbReference>
<evidence type="ECO:0000256" key="3">
    <source>
        <dbReference type="ARBA" id="ARBA00022692"/>
    </source>
</evidence>
<dbReference type="GO" id="GO:0016020">
    <property type="term" value="C:membrane"/>
    <property type="evidence" value="ECO:0007669"/>
    <property type="project" value="UniProtKB-SubCell"/>
</dbReference>
<name>M1BAB0_SOLTU</name>
<dbReference type="PANTHER" id="PTHR46852">
    <property type="entry name" value="ALKALINE CERAMIDASE"/>
    <property type="match status" value="1"/>
</dbReference>
<keyword evidence="7" id="KW-0479">Metal-binding</keyword>
<dbReference type="GO" id="GO:0006914">
    <property type="term" value="P:autophagy"/>
    <property type="evidence" value="ECO:0007669"/>
    <property type="project" value="InterPro"/>
</dbReference>
<organism evidence="10 11">
    <name type="scientific">Solanum tuberosum</name>
    <name type="common">Potato</name>
    <dbReference type="NCBI Taxonomy" id="4113"/>
    <lineage>
        <taxon>Eukaryota</taxon>
        <taxon>Viridiplantae</taxon>
        <taxon>Streptophyta</taxon>
        <taxon>Embryophyta</taxon>
        <taxon>Tracheophyta</taxon>
        <taxon>Spermatophyta</taxon>
        <taxon>Magnoliopsida</taxon>
        <taxon>eudicotyledons</taxon>
        <taxon>Gunneridae</taxon>
        <taxon>Pentapetalae</taxon>
        <taxon>asterids</taxon>
        <taxon>lamiids</taxon>
        <taxon>Solanales</taxon>
        <taxon>Solanaceae</taxon>
        <taxon>Solanoideae</taxon>
        <taxon>Solaneae</taxon>
        <taxon>Solanum</taxon>
    </lineage>
</organism>
<dbReference type="GO" id="GO:0009651">
    <property type="term" value="P:response to salt stress"/>
    <property type="evidence" value="ECO:0007669"/>
    <property type="project" value="InterPro"/>
</dbReference>
<dbReference type="OrthoDB" id="187171at2759"/>
<evidence type="ECO:0000313" key="10">
    <source>
        <dbReference type="EnsemblPlants" id="PGSC0003DMT400040722"/>
    </source>
</evidence>
<dbReference type="AlphaFoldDB" id="M1BAB0"/>
<feature type="transmembrane region" description="Helical" evidence="9">
    <location>
        <begin position="32"/>
        <end position="53"/>
    </location>
</feature>
<feature type="binding site" evidence="7">
    <location>
        <position position="20"/>
    </location>
    <ligand>
        <name>Ca(2+)</name>
        <dbReference type="ChEBI" id="CHEBI:29108"/>
    </ligand>
</feature>
<evidence type="ECO:0000256" key="8">
    <source>
        <dbReference type="PIRSR" id="PIRSR608901-2"/>
    </source>
</evidence>
<proteinExistence type="inferred from homology"/>
<evidence type="ECO:0000256" key="2">
    <source>
        <dbReference type="ARBA" id="ARBA00009780"/>
    </source>
</evidence>
<evidence type="ECO:0000256" key="5">
    <source>
        <dbReference type="ARBA" id="ARBA00022989"/>
    </source>
</evidence>
<sequence length="230" mass="27226">MADDISSFWGPVTSTKEWCELNYVRSSYIAEFFNTLSNVPCIILALIGLVNALRQRFEKRQQQGDETPMVWEMLLYIYIIYSPDWHYKTTMPTFLFLYGVVFAILHSQIRFGIGFMLHYALLCLLCIPRTYKYYIHTEDRSAKQLAKSYVATLLVGAACWLCDRLFCKHISSWYFNPQGHALWHVLMGFNVYFANTFLMYCRAQQREWNPKIKHFLGFFPYVKIHKLKAQ</sequence>
<evidence type="ECO:0000313" key="11">
    <source>
        <dbReference type="Proteomes" id="UP000011115"/>
    </source>
</evidence>
<feature type="transmembrane region" description="Helical" evidence="9">
    <location>
        <begin position="181"/>
        <end position="201"/>
    </location>
</feature>
<feature type="binding site" evidence="7">
    <location>
        <position position="18"/>
    </location>
    <ligand>
        <name>Ca(2+)</name>
        <dbReference type="ChEBI" id="CHEBI:29108"/>
    </ligand>
</feature>